<evidence type="ECO:0000256" key="2">
    <source>
        <dbReference type="ARBA" id="ARBA00008240"/>
    </source>
</evidence>
<evidence type="ECO:0000256" key="9">
    <source>
        <dbReference type="ARBA" id="ARBA00037295"/>
    </source>
</evidence>
<evidence type="ECO:0000256" key="8">
    <source>
        <dbReference type="ARBA" id="ARBA00023136"/>
    </source>
</evidence>
<keyword evidence="8 11" id="KW-0472">Membrane</keyword>
<feature type="domain" description="Major facilitator superfamily (MFS) profile" evidence="12">
    <location>
        <begin position="20"/>
        <end position="429"/>
    </location>
</feature>
<dbReference type="STRING" id="211114.SAMN04489726_6188"/>
<dbReference type="eggNOG" id="COG0477">
    <property type="taxonomic scope" value="Bacteria"/>
</dbReference>
<feature type="transmembrane region" description="Helical" evidence="11">
    <location>
        <begin position="93"/>
        <end position="114"/>
    </location>
</feature>
<feature type="transmembrane region" description="Helical" evidence="11">
    <location>
        <begin position="193"/>
        <end position="216"/>
    </location>
</feature>
<keyword evidence="6" id="KW-0769">Symport</keyword>
<name>A0A1H0ANX4_ALLAB</name>
<evidence type="ECO:0000256" key="5">
    <source>
        <dbReference type="ARBA" id="ARBA00022692"/>
    </source>
</evidence>
<dbReference type="SUPFAM" id="SSF103473">
    <property type="entry name" value="MFS general substrate transporter"/>
    <property type="match status" value="1"/>
</dbReference>
<feature type="transmembrane region" description="Helical" evidence="11">
    <location>
        <begin position="312"/>
        <end position="333"/>
    </location>
</feature>
<organism evidence="13 14">
    <name type="scientific">Allokutzneria albata</name>
    <name type="common">Kibdelosporangium albatum</name>
    <dbReference type="NCBI Taxonomy" id="211114"/>
    <lineage>
        <taxon>Bacteria</taxon>
        <taxon>Bacillati</taxon>
        <taxon>Actinomycetota</taxon>
        <taxon>Actinomycetes</taxon>
        <taxon>Pseudonocardiales</taxon>
        <taxon>Pseudonocardiaceae</taxon>
        <taxon>Allokutzneria</taxon>
    </lineage>
</organism>
<comment type="subcellular location">
    <subcellularLocation>
        <location evidence="1">Cell membrane</location>
        <topology evidence="1">Multi-pass membrane protein</topology>
    </subcellularLocation>
</comment>
<feature type="transmembrane region" description="Helical" evidence="11">
    <location>
        <begin position="237"/>
        <end position="264"/>
    </location>
</feature>
<keyword evidence="4" id="KW-1003">Cell membrane</keyword>
<feature type="transmembrane region" description="Helical" evidence="11">
    <location>
        <begin position="284"/>
        <end position="305"/>
    </location>
</feature>
<keyword evidence="3" id="KW-0813">Transport</keyword>
<dbReference type="Proteomes" id="UP000183376">
    <property type="component" value="Chromosome I"/>
</dbReference>
<dbReference type="PROSITE" id="PS50850">
    <property type="entry name" value="MFS"/>
    <property type="match status" value="1"/>
</dbReference>
<evidence type="ECO:0000256" key="7">
    <source>
        <dbReference type="ARBA" id="ARBA00022989"/>
    </source>
</evidence>
<protein>
    <recommendedName>
        <fullName evidence="10">Putative proline/betaine transporter</fullName>
    </recommendedName>
</protein>
<keyword evidence="7 11" id="KW-1133">Transmembrane helix</keyword>
<dbReference type="FunFam" id="1.20.1250.20:FF:000001">
    <property type="entry name" value="Dicarboxylate MFS transporter"/>
    <property type="match status" value="1"/>
</dbReference>
<dbReference type="EMBL" id="LT629701">
    <property type="protein sequence ID" value="SDN35091.1"/>
    <property type="molecule type" value="Genomic_DNA"/>
</dbReference>
<dbReference type="OrthoDB" id="8953821at2"/>
<dbReference type="InterPro" id="IPR020846">
    <property type="entry name" value="MFS_dom"/>
</dbReference>
<reference evidence="13 14" key="1">
    <citation type="submission" date="2016-10" db="EMBL/GenBank/DDBJ databases">
        <authorList>
            <person name="de Groot N.N."/>
        </authorList>
    </citation>
    <scope>NUCLEOTIDE SEQUENCE [LARGE SCALE GENOMIC DNA]</scope>
    <source>
        <strain evidence="13 14">DSM 44149</strain>
    </source>
</reference>
<feature type="transmembrane region" description="Helical" evidence="11">
    <location>
        <begin position="339"/>
        <end position="362"/>
    </location>
</feature>
<dbReference type="GO" id="GO:0005886">
    <property type="term" value="C:plasma membrane"/>
    <property type="evidence" value="ECO:0007669"/>
    <property type="project" value="UniProtKB-SubCell"/>
</dbReference>
<dbReference type="InterPro" id="IPR005829">
    <property type="entry name" value="Sugar_transporter_CS"/>
</dbReference>
<evidence type="ECO:0000256" key="3">
    <source>
        <dbReference type="ARBA" id="ARBA00022448"/>
    </source>
</evidence>
<evidence type="ECO:0000256" key="11">
    <source>
        <dbReference type="SAM" id="Phobius"/>
    </source>
</evidence>
<sequence length="440" mass="46316">MTDTRSIGGVAPPQPRIGTIAMASFMGTSIEFYDFYIYGTAAALVLNGAFFPNLSPLAGQLAAFSTFAVAFIARPVGSLLFGHFGDRVGRKSMLVASLLTMGFATVAIGLLPGYDTIGVAAPILLVLLRFIQGIGLGGEWGGAVLLAAENAPDSKRGWYGIFPQFGPGVGYFGAAGSFLLLSATMDEADFISWGWRVPFLASAVLVILGLAVRIKLVETPAFAEVLRKRERSSMPVIDMFTAAPGRLLLGAGTMVISYVLFYLATTFMLSYGTVTLEIPRDTMLVLQIVTIWAMIIGTTLSGWASDKFGRRAVLIFGCVFAAAVGLSLSLLVSTGSPELVGIALALMLGAMGLCYGPIGSFLPELFEVRYRYTAASFAYTIGGVVGGGFAPLIGTELAASYGISAVGWYLAAVAALSAVCAIVLPETKNTSLRMVKREDD</sequence>
<dbReference type="InterPro" id="IPR036259">
    <property type="entry name" value="MFS_trans_sf"/>
</dbReference>
<proteinExistence type="inferred from homology"/>
<feature type="transmembrane region" description="Helical" evidence="11">
    <location>
        <begin position="374"/>
        <end position="394"/>
    </location>
</feature>
<feature type="transmembrane region" description="Helical" evidence="11">
    <location>
        <begin position="120"/>
        <end position="146"/>
    </location>
</feature>
<evidence type="ECO:0000313" key="13">
    <source>
        <dbReference type="EMBL" id="SDN35091.1"/>
    </source>
</evidence>
<dbReference type="PROSITE" id="PS00217">
    <property type="entry name" value="SUGAR_TRANSPORT_2"/>
    <property type="match status" value="1"/>
</dbReference>
<evidence type="ECO:0000256" key="10">
    <source>
        <dbReference type="ARBA" id="ARBA00039918"/>
    </source>
</evidence>
<gene>
    <name evidence="13" type="ORF">SAMN04489726_6188</name>
</gene>
<feature type="transmembrane region" description="Helical" evidence="11">
    <location>
        <begin position="158"/>
        <end position="181"/>
    </location>
</feature>
<evidence type="ECO:0000256" key="1">
    <source>
        <dbReference type="ARBA" id="ARBA00004651"/>
    </source>
</evidence>
<dbReference type="CDD" id="cd17369">
    <property type="entry name" value="MFS_ShiA_like"/>
    <property type="match status" value="1"/>
</dbReference>
<feature type="transmembrane region" description="Helical" evidence="11">
    <location>
        <begin position="406"/>
        <end position="424"/>
    </location>
</feature>
<accession>A0A1H0ANX4</accession>
<evidence type="ECO:0000313" key="14">
    <source>
        <dbReference type="Proteomes" id="UP000183376"/>
    </source>
</evidence>
<dbReference type="AlphaFoldDB" id="A0A1H0ANX4"/>
<evidence type="ECO:0000256" key="6">
    <source>
        <dbReference type="ARBA" id="ARBA00022847"/>
    </source>
</evidence>
<dbReference type="PROSITE" id="PS00216">
    <property type="entry name" value="SUGAR_TRANSPORT_1"/>
    <property type="match status" value="1"/>
</dbReference>
<dbReference type="PANTHER" id="PTHR43045:SF2">
    <property type="entry name" value="INNER MEMBRANE METABOLITE TRANSPORT PROTEIN YHJE"/>
    <property type="match status" value="1"/>
</dbReference>
<evidence type="ECO:0000259" key="12">
    <source>
        <dbReference type="PROSITE" id="PS50850"/>
    </source>
</evidence>
<dbReference type="PANTHER" id="PTHR43045">
    <property type="entry name" value="SHIKIMATE TRANSPORTER"/>
    <property type="match status" value="1"/>
</dbReference>
<dbReference type="GO" id="GO:0015293">
    <property type="term" value="F:symporter activity"/>
    <property type="evidence" value="ECO:0007669"/>
    <property type="project" value="UniProtKB-KW"/>
</dbReference>
<comment type="similarity">
    <text evidence="2">Belongs to the major facilitator superfamily. Metabolite:H+ Symporter (MHS) family (TC 2.A.1.6) family.</text>
</comment>
<keyword evidence="5 11" id="KW-0812">Transmembrane</keyword>
<dbReference type="InterPro" id="IPR005828">
    <property type="entry name" value="MFS_sugar_transport-like"/>
</dbReference>
<dbReference type="InterPro" id="IPR011701">
    <property type="entry name" value="MFS"/>
</dbReference>
<feature type="transmembrane region" description="Helical" evidence="11">
    <location>
        <begin position="57"/>
        <end position="81"/>
    </location>
</feature>
<evidence type="ECO:0000256" key="4">
    <source>
        <dbReference type="ARBA" id="ARBA00022475"/>
    </source>
</evidence>
<dbReference type="Pfam" id="PF07690">
    <property type="entry name" value="MFS_1"/>
    <property type="match status" value="1"/>
</dbReference>
<comment type="function">
    <text evidence="9">May be a proton symporter involved in the uptake of osmolytes such as proline and glycine betaine.</text>
</comment>
<keyword evidence="14" id="KW-1185">Reference proteome</keyword>
<feature type="transmembrane region" description="Helical" evidence="11">
    <location>
        <begin position="32"/>
        <end position="51"/>
    </location>
</feature>
<dbReference type="Pfam" id="PF00083">
    <property type="entry name" value="Sugar_tr"/>
    <property type="match status" value="1"/>
</dbReference>
<dbReference type="RefSeq" id="WP_043810630.1">
    <property type="nucleotide sequence ID" value="NZ_JOEF01000003.1"/>
</dbReference>
<dbReference type="Gene3D" id="1.20.1250.20">
    <property type="entry name" value="MFS general substrate transporter like domains"/>
    <property type="match status" value="2"/>
</dbReference>